<dbReference type="Pfam" id="PF23153">
    <property type="entry name" value="Aip3p_Bud6_N"/>
    <property type="match status" value="1"/>
</dbReference>
<keyword evidence="1 2" id="KW-0175">Coiled coil</keyword>
<evidence type="ECO:0000259" key="4">
    <source>
        <dbReference type="SMART" id="SM00806"/>
    </source>
</evidence>
<dbReference type="InterPro" id="IPR022782">
    <property type="entry name" value="AIP3-like_C"/>
</dbReference>
<comment type="caution">
    <text evidence="5">The sequence shown here is derived from an EMBL/GenBank/DDBJ whole genome shotgun (WGS) entry which is preliminary data.</text>
</comment>
<dbReference type="GO" id="GO:0005737">
    <property type="term" value="C:cytoplasm"/>
    <property type="evidence" value="ECO:0007669"/>
    <property type="project" value="TreeGrafter"/>
</dbReference>
<dbReference type="EMBL" id="LLXI01000107">
    <property type="protein sequence ID" value="PKY40556.1"/>
    <property type="molecule type" value="Genomic_DNA"/>
</dbReference>
<organism evidence="5 6">
    <name type="scientific">Rhizophagus irregularis</name>
    <dbReference type="NCBI Taxonomy" id="588596"/>
    <lineage>
        <taxon>Eukaryota</taxon>
        <taxon>Fungi</taxon>
        <taxon>Fungi incertae sedis</taxon>
        <taxon>Mucoromycota</taxon>
        <taxon>Glomeromycotina</taxon>
        <taxon>Glomeromycetes</taxon>
        <taxon>Glomerales</taxon>
        <taxon>Glomeraceae</taxon>
        <taxon>Rhizophagus</taxon>
    </lineage>
</organism>
<feature type="region of interest" description="Disordered" evidence="3">
    <location>
        <begin position="119"/>
        <end position="183"/>
    </location>
</feature>
<dbReference type="InterPro" id="IPR056279">
    <property type="entry name" value="Aip3p_Bud6_N"/>
</dbReference>
<evidence type="ECO:0000313" key="5">
    <source>
        <dbReference type="EMBL" id="PKY40556.1"/>
    </source>
</evidence>
<dbReference type="InterPro" id="IPR005613">
    <property type="entry name" value="AIP3_C"/>
</dbReference>
<dbReference type="GO" id="GO:0030010">
    <property type="term" value="P:establishment of cell polarity"/>
    <property type="evidence" value="ECO:0007669"/>
    <property type="project" value="TreeGrafter"/>
</dbReference>
<dbReference type="VEuPathDB" id="FungiDB:FUN_018548"/>
<feature type="coiled-coil region" evidence="2">
    <location>
        <begin position="317"/>
        <end position="344"/>
    </location>
</feature>
<feature type="region of interest" description="Disordered" evidence="3">
    <location>
        <begin position="195"/>
        <end position="234"/>
    </location>
</feature>
<feature type="domain" description="Actin interacting protein 3 C-terminal" evidence="4">
    <location>
        <begin position="247"/>
        <end position="640"/>
    </location>
</feature>
<dbReference type="Gene3D" id="1.20.58.1540">
    <property type="entry name" value="Actin interacting protein 3, C-terminal domain"/>
    <property type="match status" value="1"/>
</dbReference>
<dbReference type="InterPro" id="IPR051825">
    <property type="entry name" value="SRCIN1"/>
</dbReference>
<sequence length="661" mass="75428">MSSIESIVTQLLVTTKLLLEGLTNWSKRRMTDKEVSDIYVKLGNELNTVVHIFRQSGIDMSDLANIPQDLRSCLEKALSEEASPAALEANLPKIRDIIVTLLQGLKAKQASYRQLHGGYDQSPQISIPAPQNMTRSISARSNSTSPKLVTQQSLTPSSNVRRNVSSPSRINAGGSQSSDPMDALKYSDNLERRASKRFSAYTMQRGGHTRARSNLRNQENLKPPSPEPTTPEPIKDYESQHRSLTLFLQLNKDAKKVEYDGDISIPALRMLFIEKFQYNPGLDDFPNIYIKDPYTGVLYELENLSEVINNSVLALNIEALDQVKKHLDQSIANLTKEIREIKKSFSENAEFFRRGSLVNSTTPTTPTLPKHSERQFDEVQNLRRDLGVMRQFYNEFQSDTKKIIEDLMTQTTTIKNVSLTKIGSTRTFIDAGKAKLDTRTNNLVNKVDELQDIIDELKADVTARRSKPRETTVQYVKKESAAVAEELASLHEYVKTAKPMWKKRWEEELQMIVDEQKFLNHQEELIEDLDDDNKKLTEVFEHITKVVQLQSNSRPKEFIVKQKEEGFEGLKTVLEEVRGISPDHERRIKALEMAEKQRERDLASRIDEFELELTNFVAQNKLKKTGGAEEAERLRQKKNEETLKQLFKAAENTVTEENNAS</sequence>
<dbReference type="VEuPathDB" id="FungiDB:RhiirFUN_014980"/>
<gene>
    <name evidence="5" type="ORF">RhiirA4_313768</name>
</gene>
<dbReference type="GO" id="GO:0051286">
    <property type="term" value="C:cell tip"/>
    <property type="evidence" value="ECO:0007669"/>
    <property type="project" value="TreeGrafter"/>
</dbReference>
<reference evidence="5 6" key="1">
    <citation type="submission" date="2015-10" db="EMBL/GenBank/DDBJ databases">
        <title>Genome analyses suggest a sexual origin of heterokaryosis in a supposedly ancient asexual fungus.</title>
        <authorList>
            <person name="Ropars J."/>
            <person name="Sedzielewska K."/>
            <person name="Noel J."/>
            <person name="Charron P."/>
            <person name="Farinelli L."/>
            <person name="Marton T."/>
            <person name="Kruger M."/>
            <person name="Pelin A."/>
            <person name="Brachmann A."/>
            <person name="Corradi N."/>
        </authorList>
    </citation>
    <scope>NUCLEOTIDE SEQUENCE [LARGE SCALE GENOMIC DNA]</scope>
    <source>
        <strain evidence="5 6">A4</strain>
    </source>
</reference>
<dbReference type="GO" id="GO:0005519">
    <property type="term" value="F:cytoskeletal regulatory protein binding"/>
    <property type="evidence" value="ECO:0007669"/>
    <property type="project" value="InterPro"/>
</dbReference>
<dbReference type="Proteomes" id="UP000234323">
    <property type="component" value="Unassembled WGS sequence"/>
</dbReference>
<dbReference type="PANTHER" id="PTHR22741:SF10">
    <property type="entry name" value="COILED-COIL DOMAIN-CONTAINING PROTEIN CG32809"/>
    <property type="match status" value="1"/>
</dbReference>
<dbReference type="AlphaFoldDB" id="A0A2I1G1T3"/>
<evidence type="ECO:0000313" key="6">
    <source>
        <dbReference type="Proteomes" id="UP000234323"/>
    </source>
</evidence>
<proteinExistence type="predicted"/>
<feature type="compositionally biased region" description="Polar residues" evidence="3">
    <location>
        <begin position="121"/>
        <end position="155"/>
    </location>
</feature>
<keyword evidence="6" id="KW-1185">Reference proteome</keyword>
<feature type="compositionally biased region" description="Low complexity" evidence="3">
    <location>
        <begin position="156"/>
        <end position="169"/>
    </location>
</feature>
<evidence type="ECO:0000256" key="2">
    <source>
        <dbReference type="SAM" id="Coils"/>
    </source>
</evidence>
<dbReference type="SMART" id="SM00806">
    <property type="entry name" value="AIP3"/>
    <property type="match status" value="1"/>
</dbReference>
<dbReference type="PANTHER" id="PTHR22741">
    <property type="entry name" value="P140CAP/SNIP-RELATED"/>
    <property type="match status" value="1"/>
</dbReference>
<evidence type="ECO:0000256" key="1">
    <source>
        <dbReference type="ARBA" id="ARBA00023054"/>
    </source>
</evidence>
<protein>
    <submittedName>
        <fullName evidence="5">AIP3-domain-containing protein</fullName>
    </submittedName>
</protein>
<evidence type="ECO:0000256" key="3">
    <source>
        <dbReference type="SAM" id="MobiDB-lite"/>
    </source>
</evidence>
<dbReference type="Pfam" id="PF03915">
    <property type="entry name" value="AIP3"/>
    <property type="match status" value="1"/>
</dbReference>
<dbReference type="VEuPathDB" id="FungiDB:RhiirA1_411935"/>
<accession>A0A2I1G1T3</accession>
<name>A0A2I1G1T3_9GLOM</name>